<comment type="caution">
    <text evidence="2">The sequence shown here is derived from an EMBL/GenBank/DDBJ whole genome shotgun (WGS) entry which is preliminary data.</text>
</comment>
<keyword evidence="1" id="KW-0472">Membrane</keyword>
<sequence length="79" mass="7779">MMYHMEANKVVRVVTETVRNGALFAAAGAGIAWGLAFLKAAIPAAVLGVMIPGAQIGLIAAGVLGAINMVGALASSATA</sequence>
<feature type="transmembrane region" description="Helical" evidence="1">
    <location>
        <begin position="54"/>
        <end position="74"/>
    </location>
</feature>
<gene>
    <name evidence="2" type="ORF">A3K52_04110</name>
</gene>
<evidence type="ECO:0000313" key="3">
    <source>
        <dbReference type="Proteomes" id="UP000177050"/>
    </source>
</evidence>
<name>A0A1F7L1C9_9BACT</name>
<evidence type="ECO:0000313" key="2">
    <source>
        <dbReference type="EMBL" id="OGK73935.1"/>
    </source>
</evidence>
<proteinExistence type="predicted"/>
<accession>A0A1F7L1C9</accession>
<organism evidence="2 3">
    <name type="scientific">Candidatus Roizmanbacteria bacterium RIFOXYD1_FULL_38_12</name>
    <dbReference type="NCBI Taxonomy" id="1802093"/>
    <lineage>
        <taxon>Bacteria</taxon>
        <taxon>Candidatus Roizmaniibacteriota</taxon>
    </lineage>
</organism>
<protein>
    <submittedName>
        <fullName evidence="2">Uncharacterized protein</fullName>
    </submittedName>
</protein>
<evidence type="ECO:0000256" key="1">
    <source>
        <dbReference type="SAM" id="Phobius"/>
    </source>
</evidence>
<dbReference type="EMBL" id="MGBR01000001">
    <property type="protein sequence ID" value="OGK73935.1"/>
    <property type="molecule type" value="Genomic_DNA"/>
</dbReference>
<keyword evidence="1" id="KW-0812">Transmembrane</keyword>
<reference evidence="2 3" key="1">
    <citation type="journal article" date="2016" name="Nat. Commun.">
        <title>Thousands of microbial genomes shed light on interconnected biogeochemical processes in an aquifer system.</title>
        <authorList>
            <person name="Anantharaman K."/>
            <person name="Brown C.T."/>
            <person name="Hug L.A."/>
            <person name="Sharon I."/>
            <person name="Castelle C.J."/>
            <person name="Probst A.J."/>
            <person name="Thomas B.C."/>
            <person name="Singh A."/>
            <person name="Wilkins M.J."/>
            <person name="Karaoz U."/>
            <person name="Brodie E.L."/>
            <person name="Williams K.H."/>
            <person name="Hubbard S.S."/>
            <person name="Banfield J.F."/>
        </authorList>
    </citation>
    <scope>NUCLEOTIDE SEQUENCE [LARGE SCALE GENOMIC DNA]</scope>
</reference>
<keyword evidence="1" id="KW-1133">Transmembrane helix</keyword>
<dbReference type="AlphaFoldDB" id="A0A1F7L1C9"/>
<feature type="transmembrane region" description="Helical" evidence="1">
    <location>
        <begin position="21"/>
        <end position="42"/>
    </location>
</feature>
<dbReference type="Proteomes" id="UP000177050">
    <property type="component" value="Unassembled WGS sequence"/>
</dbReference>